<dbReference type="PROSITE" id="PS01231">
    <property type="entry name" value="TRMA_2"/>
    <property type="match status" value="1"/>
</dbReference>
<dbReference type="HAMAP" id="MF_01011">
    <property type="entry name" value="RNA_methyltr_TrmA"/>
    <property type="match status" value="1"/>
</dbReference>
<protein>
    <recommendedName>
        <fullName evidence="7">tRNA/tmRNA (uracil-C(5))-methyltransferase</fullName>
        <ecNumber evidence="7">2.1.1.35</ecNumber>
    </recommendedName>
    <alternativeName>
        <fullName evidence="7">tRNA (uracil(54)-C(5))-methyltransferase</fullName>
    </alternativeName>
    <alternativeName>
        <fullName evidence="7">tRNA(m5U54)-methyltransferase</fullName>
        <shortName evidence="7">RUMT</shortName>
    </alternativeName>
    <alternativeName>
        <fullName evidence="7">tmRNA (uracil(341)-C(5))-methyltransferase</fullName>
    </alternativeName>
</protein>
<dbReference type="AlphaFoldDB" id="A0A1R4B880"/>
<comment type="catalytic activity">
    <reaction evidence="6 7">
        <text>uridine(54) in tRNA + S-adenosyl-L-methionine = 5-methyluridine(54) in tRNA + S-adenosyl-L-homocysteine + H(+)</text>
        <dbReference type="Rhea" id="RHEA:42712"/>
        <dbReference type="Rhea" id="RHEA-COMP:10167"/>
        <dbReference type="Rhea" id="RHEA-COMP:10193"/>
        <dbReference type="ChEBI" id="CHEBI:15378"/>
        <dbReference type="ChEBI" id="CHEBI:57856"/>
        <dbReference type="ChEBI" id="CHEBI:59789"/>
        <dbReference type="ChEBI" id="CHEBI:65315"/>
        <dbReference type="ChEBI" id="CHEBI:74447"/>
        <dbReference type="EC" id="2.1.1.35"/>
    </reaction>
</comment>
<dbReference type="PANTHER" id="PTHR47790">
    <property type="entry name" value="TRNA/TMRNA (URACIL-C(5))-METHYLTRANSFERASE"/>
    <property type="match status" value="1"/>
</dbReference>
<keyword evidence="2 7" id="KW-0808">Transferase</keyword>
<feature type="binding site" evidence="7">
    <location>
        <position position="223"/>
    </location>
    <ligand>
        <name>S-adenosyl-L-methionine</name>
        <dbReference type="ChEBI" id="CHEBI:59789"/>
    </ligand>
</feature>
<comment type="similarity">
    <text evidence="7">Belongs to the class I-like SAM-binding methyltransferase superfamily. RNA M5U methyltransferase family. TrmA subfamily.</text>
</comment>
<comment type="catalytic activity">
    <reaction evidence="5 7">
        <text>uridine(341) in tmRNA + S-adenosyl-L-methionine = 5-methyluridine(341) in tmRNA + S-adenosyl-L-homocysteine + H(+)</text>
        <dbReference type="Rhea" id="RHEA:43612"/>
        <dbReference type="Rhea" id="RHEA-COMP:10630"/>
        <dbReference type="Rhea" id="RHEA-COMP:10631"/>
        <dbReference type="ChEBI" id="CHEBI:15378"/>
        <dbReference type="ChEBI" id="CHEBI:57856"/>
        <dbReference type="ChEBI" id="CHEBI:59789"/>
        <dbReference type="ChEBI" id="CHEBI:65315"/>
        <dbReference type="ChEBI" id="CHEBI:74447"/>
    </reaction>
</comment>
<dbReference type="PANTHER" id="PTHR47790:SF2">
    <property type="entry name" value="TRNA_TMRNA (URACIL-C(5))-METHYLTRANSFERASE"/>
    <property type="match status" value="1"/>
</dbReference>
<dbReference type="FunFam" id="3.40.50.150:FF:000012">
    <property type="entry name" value="tRNA/tmRNA (uracil-C(5))-methyltransferase"/>
    <property type="match status" value="1"/>
</dbReference>
<dbReference type="EC" id="2.1.1.35" evidence="7"/>
<evidence type="ECO:0000256" key="2">
    <source>
        <dbReference type="ARBA" id="ARBA00022679"/>
    </source>
</evidence>
<feature type="binding site" evidence="7 8">
    <location>
        <position position="239"/>
    </location>
    <ligand>
        <name>S-adenosyl-L-methionine</name>
        <dbReference type="ChEBI" id="CHEBI:59789"/>
    </ligand>
</feature>
<evidence type="ECO:0000313" key="11">
    <source>
        <dbReference type="Proteomes" id="UP000189475"/>
    </source>
</evidence>
<evidence type="ECO:0000256" key="5">
    <source>
        <dbReference type="ARBA" id="ARBA00051255"/>
    </source>
</evidence>
<sequence>MATLDVNPNRYAQQLAEKVSRLTEMFAPYGVPELEVYESPEQHYRMRAEFRVWHEGDDMYYIMFNQETREKYRVDQFPVASQLINQLMPRLIDALKGNDTLRRKLFQVDFLSTMSGEILVSLLYHRQLDDTWTEAAKALKATLIEEGYNINLIGRARKMKVVLDRDYVVETLNVHGQPYIYQQVENSFTQPNGPVAEKMLEWAVDCTQGSQGDLLELYCGNGNFSLALAQNFERVLATELAKPSVQSAQYNIAANKVENVQIIRMSAEDFTEAMEGKREFRRLNAAGIDLQSYNCNTIFVDPPRSGMDIDTCKMVQGYERIMYISCNPDTLKENLDVLSETHKITRFALFDQFPYTHHMEAGVFLERIK</sequence>
<evidence type="ECO:0000256" key="1">
    <source>
        <dbReference type="ARBA" id="ARBA00022603"/>
    </source>
</evidence>
<name>A0A1R4B880_9VIBR</name>
<gene>
    <name evidence="7 10" type="primary">trmA</name>
    <name evidence="10" type="ORF">VPAL9027_03142</name>
</gene>
<reference evidence="10 11" key="1">
    <citation type="submission" date="2017-02" db="EMBL/GenBank/DDBJ databases">
        <authorList>
            <person name="Peterson S.W."/>
        </authorList>
    </citation>
    <scope>NUCLEOTIDE SEQUENCE [LARGE SCALE GENOMIC DNA]</scope>
    <source>
        <strain evidence="10 11">CECT 9027</strain>
    </source>
</reference>
<dbReference type="Gene3D" id="3.40.50.150">
    <property type="entry name" value="Vaccinia Virus protein VP39"/>
    <property type="match status" value="1"/>
</dbReference>
<proteinExistence type="inferred from homology"/>
<dbReference type="RefSeq" id="WP_077315510.1">
    <property type="nucleotide sequence ID" value="NZ_AP024887.1"/>
</dbReference>
<evidence type="ECO:0000256" key="7">
    <source>
        <dbReference type="HAMAP-Rule" id="MF_01011"/>
    </source>
</evidence>
<feature type="active site" description="Nucleophile" evidence="7 8">
    <location>
        <position position="326"/>
    </location>
</feature>
<dbReference type="STRING" id="1918946.VPAL9027_03142"/>
<dbReference type="FunFam" id="2.40.50.1070:FF:000001">
    <property type="entry name" value="tRNA/tmRNA (uracil-C(5))-methyltransferase"/>
    <property type="match status" value="1"/>
</dbReference>
<dbReference type="InterPro" id="IPR010280">
    <property type="entry name" value="U5_MeTrfase_fam"/>
</dbReference>
<evidence type="ECO:0000256" key="4">
    <source>
        <dbReference type="ARBA" id="ARBA00022694"/>
    </source>
</evidence>
<evidence type="ECO:0000313" key="10">
    <source>
        <dbReference type="EMBL" id="SJL85119.1"/>
    </source>
</evidence>
<comment type="function">
    <text evidence="7">Dual-specificity methyltransferase that catalyzes the formation of 5-methyluridine at position 54 (m5U54) in all tRNAs, and that of position 341 (m5U341) in tmRNA (transfer-mRNA).</text>
</comment>
<dbReference type="Proteomes" id="UP000189475">
    <property type="component" value="Unassembled WGS sequence"/>
</dbReference>
<keyword evidence="1 7" id="KW-0489">Methyltransferase</keyword>
<dbReference type="InterPro" id="IPR030391">
    <property type="entry name" value="MeTrfase_TrmA_CS"/>
</dbReference>
<dbReference type="CDD" id="cd02440">
    <property type="entry name" value="AdoMet_MTases"/>
    <property type="match status" value="1"/>
</dbReference>
<dbReference type="GO" id="GO:0005829">
    <property type="term" value="C:cytosol"/>
    <property type="evidence" value="ECO:0007669"/>
    <property type="project" value="TreeGrafter"/>
</dbReference>
<feature type="binding site" evidence="7 8">
    <location>
        <position position="218"/>
    </location>
    <ligand>
        <name>S-adenosyl-L-methionine</name>
        <dbReference type="ChEBI" id="CHEBI:59789"/>
    </ligand>
</feature>
<feature type="active site" description="Proton acceptor" evidence="7">
    <location>
        <position position="360"/>
    </location>
</feature>
<dbReference type="GO" id="GO:0030488">
    <property type="term" value="P:tRNA methylation"/>
    <property type="evidence" value="ECO:0007669"/>
    <property type="project" value="UniProtKB-UniRule"/>
</dbReference>
<keyword evidence="4 7" id="KW-0819">tRNA processing</keyword>
<dbReference type="SUPFAM" id="SSF53335">
    <property type="entry name" value="S-adenosyl-L-methionine-dependent methyltransferases"/>
    <property type="match status" value="1"/>
</dbReference>
<accession>A0A1R4B880</accession>
<organism evidence="10 11">
    <name type="scientific">Vibrio palustris</name>
    <dbReference type="NCBI Taxonomy" id="1918946"/>
    <lineage>
        <taxon>Bacteria</taxon>
        <taxon>Pseudomonadati</taxon>
        <taxon>Pseudomonadota</taxon>
        <taxon>Gammaproteobacteria</taxon>
        <taxon>Vibrionales</taxon>
        <taxon>Vibrionaceae</taxon>
        <taxon>Vibrio</taxon>
    </lineage>
</organism>
<feature type="binding site" evidence="7 8">
    <location>
        <position position="190"/>
    </location>
    <ligand>
        <name>S-adenosyl-L-methionine</name>
        <dbReference type="ChEBI" id="CHEBI:59789"/>
    </ligand>
</feature>
<feature type="active site" evidence="9">
    <location>
        <position position="326"/>
    </location>
</feature>
<dbReference type="GO" id="GO:0000049">
    <property type="term" value="F:tRNA binding"/>
    <property type="evidence" value="ECO:0007669"/>
    <property type="project" value="TreeGrafter"/>
</dbReference>
<dbReference type="PROSITE" id="PS01230">
    <property type="entry name" value="TRMA_1"/>
    <property type="match status" value="1"/>
</dbReference>
<dbReference type="EMBL" id="FUFT01000009">
    <property type="protein sequence ID" value="SJL85119.1"/>
    <property type="molecule type" value="Genomic_DNA"/>
</dbReference>
<dbReference type="InterPro" id="IPR030390">
    <property type="entry name" value="MeTrfase_TrmA_AS"/>
</dbReference>
<dbReference type="GO" id="GO:0019843">
    <property type="term" value="F:rRNA binding"/>
    <property type="evidence" value="ECO:0007669"/>
    <property type="project" value="TreeGrafter"/>
</dbReference>
<feature type="binding site" evidence="7 8">
    <location>
        <position position="301"/>
    </location>
    <ligand>
        <name>S-adenosyl-L-methionine</name>
        <dbReference type="ChEBI" id="CHEBI:59789"/>
    </ligand>
</feature>
<dbReference type="NCBIfam" id="TIGR02143">
    <property type="entry name" value="trmA_only"/>
    <property type="match status" value="1"/>
</dbReference>
<dbReference type="OrthoDB" id="9804590at2"/>
<dbReference type="GO" id="GO:0030697">
    <property type="term" value="F:tRNA (uracil(54)-C5)-methyltransferase activity, S-adenosyl methionine-dependent"/>
    <property type="evidence" value="ECO:0007669"/>
    <property type="project" value="UniProtKB-UniRule"/>
</dbReference>
<evidence type="ECO:0000256" key="9">
    <source>
        <dbReference type="PROSITE-ProRule" id="PRU10015"/>
    </source>
</evidence>
<keyword evidence="3 7" id="KW-0949">S-adenosyl-L-methionine</keyword>
<evidence type="ECO:0000256" key="3">
    <source>
        <dbReference type="ARBA" id="ARBA00022691"/>
    </source>
</evidence>
<evidence type="ECO:0000256" key="6">
    <source>
        <dbReference type="ARBA" id="ARBA00052788"/>
    </source>
</evidence>
<dbReference type="Pfam" id="PF05958">
    <property type="entry name" value="tRNA_U5-meth_tr"/>
    <property type="match status" value="1"/>
</dbReference>
<dbReference type="PROSITE" id="PS51687">
    <property type="entry name" value="SAM_MT_RNA_M5U"/>
    <property type="match status" value="1"/>
</dbReference>
<evidence type="ECO:0000256" key="8">
    <source>
        <dbReference type="PROSITE-ProRule" id="PRU01024"/>
    </source>
</evidence>
<keyword evidence="11" id="KW-1185">Reference proteome</keyword>
<dbReference type="Gene3D" id="2.40.50.1070">
    <property type="match status" value="1"/>
</dbReference>
<dbReference type="InterPro" id="IPR011869">
    <property type="entry name" value="TrmA_MeTrfase"/>
</dbReference>
<dbReference type="InterPro" id="IPR029063">
    <property type="entry name" value="SAM-dependent_MTases_sf"/>
</dbReference>